<keyword evidence="2" id="KW-1185">Reference proteome</keyword>
<organism evidence="1 2">
    <name type="scientific">Trichonephila clavata</name>
    <name type="common">Joro spider</name>
    <name type="synonym">Nephila clavata</name>
    <dbReference type="NCBI Taxonomy" id="2740835"/>
    <lineage>
        <taxon>Eukaryota</taxon>
        <taxon>Metazoa</taxon>
        <taxon>Ecdysozoa</taxon>
        <taxon>Arthropoda</taxon>
        <taxon>Chelicerata</taxon>
        <taxon>Arachnida</taxon>
        <taxon>Araneae</taxon>
        <taxon>Araneomorphae</taxon>
        <taxon>Entelegynae</taxon>
        <taxon>Araneoidea</taxon>
        <taxon>Nephilidae</taxon>
        <taxon>Trichonephila</taxon>
    </lineage>
</organism>
<dbReference type="AlphaFoldDB" id="A0A8X6LFQ3"/>
<protein>
    <submittedName>
        <fullName evidence="1">Uncharacterized protein</fullName>
    </submittedName>
</protein>
<evidence type="ECO:0000313" key="2">
    <source>
        <dbReference type="Proteomes" id="UP000887116"/>
    </source>
</evidence>
<dbReference type="Proteomes" id="UP000887116">
    <property type="component" value="Unassembled WGS sequence"/>
</dbReference>
<evidence type="ECO:0000313" key="1">
    <source>
        <dbReference type="EMBL" id="GFR09146.1"/>
    </source>
</evidence>
<reference evidence="1" key="1">
    <citation type="submission" date="2020-07" db="EMBL/GenBank/DDBJ databases">
        <title>Multicomponent nature underlies the extraordinary mechanical properties of spider dragline silk.</title>
        <authorList>
            <person name="Kono N."/>
            <person name="Nakamura H."/>
            <person name="Mori M."/>
            <person name="Yoshida Y."/>
            <person name="Ohtoshi R."/>
            <person name="Malay A.D."/>
            <person name="Moran D.A.P."/>
            <person name="Tomita M."/>
            <person name="Numata K."/>
            <person name="Arakawa K."/>
        </authorList>
    </citation>
    <scope>NUCLEOTIDE SEQUENCE</scope>
</reference>
<comment type="caution">
    <text evidence="1">The sequence shown here is derived from an EMBL/GenBank/DDBJ whole genome shotgun (WGS) entry which is preliminary data.</text>
</comment>
<dbReference type="EMBL" id="BMAO01036241">
    <property type="protein sequence ID" value="GFR09146.1"/>
    <property type="molecule type" value="Genomic_DNA"/>
</dbReference>
<proteinExistence type="predicted"/>
<sequence>MEFLFKHCICHAFTLEAQLRPENKQQSLLLQKLFPRPKVTQNALSFSSKTTICIPLHYFTEKKDFEHHFRQKKWKCLALQHVLGIHFMYRRQPVLCHTVLLIAEMKDFTLKTRRNPSS</sequence>
<accession>A0A8X6LFQ3</accession>
<gene>
    <name evidence="1" type="ORF">TNCT_464451</name>
</gene>
<name>A0A8X6LFQ3_TRICU</name>